<reference evidence="1 2" key="1">
    <citation type="submission" date="2017-09" db="EMBL/GenBank/DDBJ databases">
        <title>Large-scale bioinformatics analysis of Bacillus genomes uncovers conserved roles of natural products in bacterial physiology.</title>
        <authorList>
            <consortium name="Agbiome Team Llc"/>
            <person name="Bleich R.M."/>
            <person name="Grubbs K.J."/>
            <person name="Santa Maria K.C."/>
            <person name="Allen S.E."/>
            <person name="Farag S."/>
            <person name="Shank E.A."/>
            <person name="Bowers A."/>
        </authorList>
    </citation>
    <scope>NUCLEOTIDE SEQUENCE [LARGE SCALE GENOMIC DNA]</scope>
    <source>
        <strain evidence="1 2">AFS085496</strain>
    </source>
</reference>
<evidence type="ECO:0000313" key="1">
    <source>
        <dbReference type="EMBL" id="PFJ38557.1"/>
    </source>
</evidence>
<sequence>MSIKGVNKAKITNFFRVLGVSVTNLDDDYMLIDGIYRIHKGNLWWSNLQTMEKGQGYSVLLDRYKKG</sequence>
<dbReference type="AlphaFoldDB" id="A0A9X6WLY3"/>
<organism evidence="1 2">
    <name type="scientific">Bacillus thuringiensis</name>
    <dbReference type="NCBI Taxonomy" id="1428"/>
    <lineage>
        <taxon>Bacteria</taxon>
        <taxon>Bacillati</taxon>
        <taxon>Bacillota</taxon>
        <taxon>Bacilli</taxon>
        <taxon>Bacillales</taxon>
        <taxon>Bacillaceae</taxon>
        <taxon>Bacillus</taxon>
        <taxon>Bacillus cereus group</taxon>
    </lineage>
</organism>
<comment type="caution">
    <text evidence="1">The sequence shown here is derived from an EMBL/GenBank/DDBJ whole genome shotgun (WGS) entry which is preliminary data.</text>
</comment>
<name>A0A9X6WLY3_BACTU</name>
<accession>A0A9X6WLY3</accession>
<protein>
    <submittedName>
        <fullName evidence="1">Uncharacterized protein</fullName>
    </submittedName>
</protein>
<dbReference type="EMBL" id="NUVX01000032">
    <property type="protein sequence ID" value="PFJ38557.1"/>
    <property type="molecule type" value="Genomic_DNA"/>
</dbReference>
<dbReference type="RefSeq" id="WP_074540493.1">
    <property type="nucleotide sequence ID" value="NZ_NUVX01000032.1"/>
</dbReference>
<dbReference type="Proteomes" id="UP000224003">
    <property type="component" value="Unassembled WGS sequence"/>
</dbReference>
<evidence type="ECO:0000313" key="2">
    <source>
        <dbReference type="Proteomes" id="UP000224003"/>
    </source>
</evidence>
<proteinExistence type="predicted"/>
<gene>
    <name evidence="1" type="ORF">COJ15_17890</name>
</gene>